<dbReference type="NCBIfam" id="NF011080">
    <property type="entry name" value="PRK14508.1-3"/>
    <property type="match status" value="1"/>
</dbReference>
<feature type="non-terminal residue" evidence="11">
    <location>
        <position position="410"/>
    </location>
</feature>
<dbReference type="PANTHER" id="PTHR32438:SF5">
    <property type="entry name" value="4-ALPHA-GLUCANOTRANSFERASE DPE1, CHLOROPLASTIC_AMYLOPLASTIC"/>
    <property type="match status" value="1"/>
</dbReference>
<evidence type="ECO:0000256" key="10">
    <source>
        <dbReference type="RuleBase" id="RU361207"/>
    </source>
</evidence>
<evidence type="ECO:0000313" key="11">
    <source>
        <dbReference type="EMBL" id="PZN73543.1"/>
    </source>
</evidence>
<dbReference type="PANTHER" id="PTHR32438">
    <property type="entry name" value="4-ALPHA-GLUCANOTRANSFERASE DPE1, CHLOROPLASTIC/AMYLOPLASTIC"/>
    <property type="match status" value="1"/>
</dbReference>
<comment type="similarity">
    <text evidence="2 10">Belongs to the disproportionating enzyme family.</text>
</comment>
<dbReference type="GO" id="GO:0005975">
    <property type="term" value="P:carbohydrate metabolic process"/>
    <property type="evidence" value="ECO:0007669"/>
    <property type="project" value="InterPro"/>
</dbReference>
<dbReference type="Pfam" id="PF02446">
    <property type="entry name" value="Glyco_hydro_77"/>
    <property type="match status" value="1"/>
</dbReference>
<dbReference type="InterPro" id="IPR017853">
    <property type="entry name" value="GH"/>
</dbReference>
<reference evidence="11 12" key="1">
    <citation type="journal article" date="2018" name="Aquat. Microb. Ecol.">
        <title>Gammaproteobacterial methanotrophs dominate.</title>
        <authorList>
            <person name="Rissanen A.J."/>
            <person name="Saarenheimo J."/>
            <person name="Tiirola M."/>
            <person name="Peura S."/>
            <person name="Aalto S.L."/>
            <person name="Karvinen A."/>
            <person name="Nykanen H."/>
        </authorList>
    </citation>
    <scope>NUCLEOTIDE SEQUENCE [LARGE SCALE GENOMIC DNA]</scope>
    <source>
        <strain evidence="11">AMbin10</strain>
    </source>
</reference>
<keyword evidence="5 10" id="KW-0328">Glycosyltransferase</keyword>
<dbReference type="AlphaFoldDB" id="A0A2W4QP89"/>
<evidence type="ECO:0000256" key="6">
    <source>
        <dbReference type="ARBA" id="ARBA00022679"/>
    </source>
</evidence>
<proteinExistence type="inferred from homology"/>
<dbReference type="EC" id="2.4.1.25" evidence="3 10"/>
<keyword evidence="6 10" id="KW-0808">Transferase</keyword>
<dbReference type="Gene3D" id="3.20.20.80">
    <property type="entry name" value="Glycosidases"/>
    <property type="match status" value="1"/>
</dbReference>
<sequence>MPFSRSSGILLHPTSLPSRFGIGDLGPEAFSFVDFLAESGQRLWQVLPLGPTGYGDSPYMCFSAMAGNPLLISLEILRDKALLDDSDLNALPPYPTPVDYGRVISEKLPLLKKAWRNFRDHASCDQKMAFEQFCELNTHWLEDFALFMALKEHYHGKPWVKWNLSLVKRKRDAIKKAKLKYVALINFHSFLQFEFHLQINALRAYANQKKVSIIGDLPIYVAHDSAEVWAKPEYFDVNKETGMPFTVAGVPPDYFSATGQLWGNPIYNWEKLKQDNFEWWIQRFIVLLGYVDAVRIDHFRGFEAYWSVRYGEETAINGEWVPAPGEALFQRLYERFGYLPIIAEDLGVITPEVEQLRDDFNLPGMKILQFAFGSDEENVYLPHNYTENCVVYTGTHDNDTTRGWFESLEE</sequence>
<dbReference type="SUPFAM" id="SSF51445">
    <property type="entry name" value="(Trans)glycosidases"/>
    <property type="match status" value="1"/>
</dbReference>
<name>A0A2W4QP89_9GAMM</name>
<dbReference type="Proteomes" id="UP000249396">
    <property type="component" value="Unassembled WGS sequence"/>
</dbReference>
<evidence type="ECO:0000256" key="8">
    <source>
        <dbReference type="ARBA" id="ARBA00031423"/>
    </source>
</evidence>
<dbReference type="GO" id="GO:0004134">
    <property type="term" value="F:4-alpha-glucanotransferase activity"/>
    <property type="evidence" value="ECO:0007669"/>
    <property type="project" value="UniProtKB-EC"/>
</dbReference>
<evidence type="ECO:0000256" key="7">
    <source>
        <dbReference type="ARBA" id="ARBA00023277"/>
    </source>
</evidence>
<evidence type="ECO:0000256" key="1">
    <source>
        <dbReference type="ARBA" id="ARBA00000439"/>
    </source>
</evidence>
<evidence type="ECO:0000313" key="12">
    <source>
        <dbReference type="Proteomes" id="UP000249396"/>
    </source>
</evidence>
<dbReference type="InterPro" id="IPR003385">
    <property type="entry name" value="Glyco_hydro_77"/>
</dbReference>
<keyword evidence="7 10" id="KW-0119">Carbohydrate metabolism</keyword>
<evidence type="ECO:0000256" key="3">
    <source>
        <dbReference type="ARBA" id="ARBA00012560"/>
    </source>
</evidence>
<evidence type="ECO:0000256" key="4">
    <source>
        <dbReference type="ARBA" id="ARBA00020295"/>
    </source>
</evidence>
<dbReference type="NCBIfam" id="TIGR00217">
    <property type="entry name" value="malQ"/>
    <property type="match status" value="1"/>
</dbReference>
<gene>
    <name evidence="11" type="primary">malQ</name>
    <name evidence="11" type="ORF">DM484_22460</name>
</gene>
<evidence type="ECO:0000256" key="5">
    <source>
        <dbReference type="ARBA" id="ARBA00022676"/>
    </source>
</evidence>
<protein>
    <recommendedName>
        <fullName evidence="4 10">4-alpha-glucanotransferase</fullName>
        <ecNumber evidence="3 10">2.4.1.25</ecNumber>
    </recommendedName>
    <alternativeName>
        <fullName evidence="8 10">Amylomaltase</fullName>
    </alternativeName>
    <alternativeName>
        <fullName evidence="9 10">Disproportionating enzyme</fullName>
    </alternativeName>
</protein>
<evidence type="ECO:0000256" key="2">
    <source>
        <dbReference type="ARBA" id="ARBA00005684"/>
    </source>
</evidence>
<comment type="catalytic activity">
    <reaction evidence="1 10">
        <text>Transfers a segment of a (1-&gt;4)-alpha-D-glucan to a new position in an acceptor, which may be glucose or a (1-&gt;4)-alpha-D-glucan.</text>
        <dbReference type="EC" id="2.4.1.25"/>
    </reaction>
</comment>
<evidence type="ECO:0000256" key="9">
    <source>
        <dbReference type="ARBA" id="ARBA00031501"/>
    </source>
</evidence>
<accession>A0A2W4QP89</accession>
<organism evidence="11 12">
    <name type="scientific">Candidatus Methylumidiphilus alinenensis</name>
    <dbReference type="NCBI Taxonomy" id="2202197"/>
    <lineage>
        <taxon>Bacteria</taxon>
        <taxon>Pseudomonadati</taxon>
        <taxon>Pseudomonadota</taxon>
        <taxon>Gammaproteobacteria</taxon>
        <taxon>Methylococcales</taxon>
        <taxon>Candidatus Methylumidiphilus</taxon>
    </lineage>
</organism>
<comment type="caution">
    <text evidence="11">The sequence shown here is derived from an EMBL/GenBank/DDBJ whole genome shotgun (WGS) entry which is preliminary data.</text>
</comment>
<dbReference type="EMBL" id="QJPH01000455">
    <property type="protein sequence ID" value="PZN73543.1"/>
    <property type="molecule type" value="Genomic_DNA"/>
</dbReference>